<dbReference type="GeneID" id="61926390"/>
<proteinExistence type="predicted"/>
<reference evidence="3 4" key="1">
    <citation type="submission" date="2018-08" db="EMBL/GenBank/DDBJ databases">
        <title>A genome reference for cultivated species of the human gut microbiota.</title>
        <authorList>
            <person name="Zou Y."/>
            <person name="Xue W."/>
            <person name="Luo G."/>
        </authorList>
    </citation>
    <scope>NUCLEOTIDE SEQUENCE [LARGE SCALE GENOMIC DNA]</scope>
    <source>
        <strain evidence="3 4">OF01-2LB</strain>
    </source>
</reference>
<evidence type="ECO:0000313" key="4">
    <source>
        <dbReference type="Proteomes" id="UP000260025"/>
    </source>
</evidence>
<keyword evidence="1" id="KW-0472">Membrane</keyword>
<dbReference type="EMBL" id="QVEV01000062">
    <property type="protein sequence ID" value="RGC09017.1"/>
    <property type="molecule type" value="Genomic_DNA"/>
</dbReference>
<feature type="transmembrane region" description="Helical" evidence="1">
    <location>
        <begin position="6"/>
        <end position="28"/>
    </location>
</feature>
<reference evidence="2 5" key="2">
    <citation type="submission" date="2020-02" db="EMBL/GenBank/DDBJ databases">
        <authorList>
            <person name="Kociolek L.K."/>
            <person name="Ozer E.A."/>
        </authorList>
    </citation>
    <scope>NUCLEOTIDE SEQUENCE [LARGE SCALE GENOMIC DNA]</scope>
    <source>
        <strain evidence="2 5">ATCC 14501</strain>
    </source>
</reference>
<keyword evidence="1" id="KW-0812">Transmembrane</keyword>
<evidence type="ECO:0000313" key="5">
    <source>
        <dbReference type="Proteomes" id="UP000503330"/>
    </source>
</evidence>
<dbReference type="Proteomes" id="UP000503330">
    <property type="component" value="Chromosome"/>
</dbReference>
<evidence type="ECO:0000313" key="2">
    <source>
        <dbReference type="EMBL" id="QJA03228.1"/>
    </source>
</evidence>
<keyword evidence="1" id="KW-1133">Transmembrane helix</keyword>
<sequence>MQILGIIIVKLIIFYILIFLLCDIILIFRKHLRETKIYWNCVVINGEVIIKNKEYLEIYKKNFSDDSGYDKDFVEKYIGQEDVIIKIYDARGNGHHRCYLISKMMSVEYH</sequence>
<name>A0A3E2VEG5_CLOIN</name>
<evidence type="ECO:0000313" key="3">
    <source>
        <dbReference type="EMBL" id="RGC09017.1"/>
    </source>
</evidence>
<accession>A0A3E2VEG5</accession>
<dbReference type="Proteomes" id="UP000260025">
    <property type="component" value="Unassembled WGS sequence"/>
</dbReference>
<gene>
    <name evidence="3" type="ORF">DXA38_21370</name>
    <name evidence="2" type="ORF">G4D54_12595</name>
</gene>
<protein>
    <submittedName>
        <fullName evidence="3">Uncharacterized protein</fullName>
    </submittedName>
</protein>
<evidence type="ECO:0000256" key="1">
    <source>
        <dbReference type="SAM" id="Phobius"/>
    </source>
</evidence>
<dbReference type="EMBL" id="CP048838">
    <property type="protein sequence ID" value="QJA03228.1"/>
    <property type="molecule type" value="Genomic_DNA"/>
</dbReference>
<dbReference type="OrthoDB" id="9890904at2"/>
<organism evidence="3 4">
    <name type="scientific">Clostridium innocuum</name>
    <dbReference type="NCBI Taxonomy" id="1522"/>
    <lineage>
        <taxon>Bacteria</taxon>
        <taxon>Bacillati</taxon>
        <taxon>Bacillota</taxon>
        <taxon>Clostridia</taxon>
        <taxon>Eubacteriales</taxon>
        <taxon>Clostridiaceae</taxon>
        <taxon>Clostridium</taxon>
    </lineage>
</organism>
<dbReference type="RefSeq" id="WP_002610772.1">
    <property type="nucleotide sequence ID" value="NZ_BAAACC010000024.1"/>
</dbReference>
<dbReference type="AlphaFoldDB" id="A0A3E2VEG5"/>